<keyword evidence="4" id="KW-1185">Reference proteome</keyword>
<protein>
    <recommendedName>
        <fullName evidence="2">DUF547 domain-containing protein</fullName>
    </recommendedName>
</protein>
<sequence>MAAIYCKLADPPLTQPVPISPSSSTSSSTTVSSSNDLSNGSWSPRWRTESAGSCELSGELPSSSFKDQERDGGSGCYGSMVEVPWICVDKDRLPYAARALRNFRTMVEQLEQVNPGKMNHEQKVAFWINIYNALMMHVKADSTLLLDFNPCVTSLKFALVRLELPSRASCCRELAFATCVVAYLVLVHPWQAYLAYGIPRNRLKRLSLLQKAAYKVGAHLVNAHTIEHSILGCGSIRPSQWFQSLLSQGTKFKTRDERRAYGLHTPEPLVCFALCSGGRSDPAIRVYTATNVKSELESAKLDFLQASIRIRGESKVLLPRILEWYARELMMSPSTLLQLVANNVPGQLQAQIQQCIQAKPHKSAAHCLEWIPHSFGFRYIFVRELALQFPASAQ</sequence>
<dbReference type="Gramene" id="Pp3c1_4150V3.3">
    <property type="protein sequence ID" value="Pp3c1_4150V3.3"/>
    <property type="gene ID" value="Pp3c1_4150"/>
</dbReference>
<dbReference type="Pfam" id="PF04784">
    <property type="entry name" value="DUF547"/>
    <property type="match status" value="2"/>
</dbReference>
<gene>
    <name evidence="3" type="primary">LOC112279874</name>
</gene>
<feature type="domain" description="DUF547" evidence="2">
    <location>
        <begin position="191"/>
        <end position="304"/>
    </location>
</feature>
<dbReference type="PANTHER" id="PTHR23054:SF18">
    <property type="entry name" value="TERNARY COMPLEX FACTOR MIP1, LEUCINE-ZIPPER"/>
    <property type="match status" value="1"/>
</dbReference>
<reference evidence="3 4" key="2">
    <citation type="journal article" date="2018" name="Plant J.">
        <title>The Physcomitrella patens chromosome-scale assembly reveals moss genome structure and evolution.</title>
        <authorList>
            <person name="Lang D."/>
            <person name="Ullrich K.K."/>
            <person name="Murat F."/>
            <person name="Fuchs J."/>
            <person name="Jenkins J."/>
            <person name="Haas F.B."/>
            <person name="Piednoel M."/>
            <person name="Gundlach H."/>
            <person name="Van Bel M."/>
            <person name="Meyberg R."/>
            <person name="Vives C."/>
            <person name="Morata J."/>
            <person name="Symeonidi A."/>
            <person name="Hiss M."/>
            <person name="Muchero W."/>
            <person name="Kamisugi Y."/>
            <person name="Saleh O."/>
            <person name="Blanc G."/>
            <person name="Decker E.L."/>
            <person name="van Gessel N."/>
            <person name="Grimwood J."/>
            <person name="Hayes R.D."/>
            <person name="Graham S.W."/>
            <person name="Gunter L.E."/>
            <person name="McDaniel S.F."/>
            <person name="Hoernstein S.N.W."/>
            <person name="Larsson A."/>
            <person name="Li F.W."/>
            <person name="Perroud P.F."/>
            <person name="Phillips J."/>
            <person name="Ranjan P."/>
            <person name="Rokshar D.S."/>
            <person name="Rothfels C.J."/>
            <person name="Schneider L."/>
            <person name="Shu S."/>
            <person name="Stevenson D.W."/>
            <person name="Thummler F."/>
            <person name="Tillich M."/>
            <person name="Villarreal Aguilar J.C."/>
            <person name="Widiez T."/>
            <person name="Wong G.K."/>
            <person name="Wymore A."/>
            <person name="Zhang Y."/>
            <person name="Zimmer A.D."/>
            <person name="Quatrano R.S."/>
            <person name="Mayer K.F.X."/>
            <person name="Goodstein D."/>
            <person name="Casacuberta J.M."/>
            <person name="Vandepoele K."/>
            <person name="Reski R."/>
            <person name="Cuming A.C."/>
            <person name="Tuskan G.A."/>
            <person name="Maumus F."/>
            <person name="Salse J."/>
            <person name="Schmutz J."/>
            <person name="Rensing S.A."/>
        </authorList>
    </citation>
    <scope>NUCLEOTIDE SEQUENCE [LARGE SCALE GENOMIC DNA]</scope>
    <source>
        <strain evidence="3 4">cv. Gransden 2004</strain>
    </source>
</reference>
<organism evidence="3 4">
    <name type="scientific">Physcomitrium patens</name>
    <name type="common">Spreading-leaved earth moss</name>
    <name type="synonym">Physcomitrella patens</name>
    <dbReference type="NCBI Taxonomy" id="3218"/>
    <lineage>
        <taxon>Eukaryota</taxon>
        <taxon>Viridiplantae</taxon>
        <taxon>Streptophyta</taxon>
        <taxon>Embryophyta</taxon>
        <taxon>Bryophyta</taxon>
        <taxon>Bryophytina</taxon>
        <taxon>Bryopsida</taxon>
        <taxon>Funariidae</taxon>
        <taxon>Funariales</taxon>
        <taxon>Funariaceae</taxon>
        <taxon>Physcomitrium</taxon>
    </lineage>
</organism>
<dbReference type="InterPro" id="IPR006869">
    <property type="entry name" value="DUF547"/>
</dbReference>
<reference evidence="3" key="3">
    <citation type="submission" date="2020-12" db="UniProtKB">
        <authorList>
            <consortium name="EnsemblPlants"/>
        </authorList>
    </citation>
    <scope>IDENTIFICATION</scope>
</reference>
<dbReference type="PANTHER" id="PTHR23054">
    <property type="entry name" value="TERNARY COMPLEX FACTOR MIP1, LEUCINE-ZIPPER-RELATED"/>
    <property type="match status" value="1"/>
</dbReference>
<dbReference type="AlphaFoldDB" id="A0A7I4FCF3"/>
<dbReference type="EnsemblPlants" id="Pp3c1_4150V3.3">
    <property type="protein sequence ID" value="Pp3c1_4150V3.3"/>
    <property type="gene ID" value="Pp3c1_4150"/>
</dbReference>
<evidence type="ECO:0000259" key="2">
    <source>
        <dbReference type="Pfam" id="PF04784"/>
    </source>
</evidence>
<evidence type="ECO:0000313" key="4">
    <source>
        <dbReference type="Proteomes" id="UP000006727"/>
    </source>
</evidence>
<dbReference type="EMBL" id="ABEU02000001">
    <property type="status" value="NOT_ANNOTATED_CDS"/>
    <property type="molecule type" value="Genomic_DNA"/>
</dbReference>
<feature type="region of interest" description="Disordered" evidence="1">
    <location>
        <begin position="7"/>
        <end position="69"/>
    </location>
</feature>
<reference evidence="3 4" key="1">
    <citation type="journal article" date="2008" name="Science">
        <title>The Physcomitrella genome reveals evolutionary insights into the conquest of land by plants.</title>
        <authorList>
            <person name="Rensing S."/>
            <person name="Lang D."/>
            <person name="Zimmer A."/>
            <person name="Terry A."/>
            <person name="Salamov A."/>
            <person name="Shapiro H."/>
            <person name="Nishiyama T."/>
            <person name="Perroud P.-F."/>
            <person name="Lindquist E."/>
            <person name="Kamisugi Y."/>
            <person name="Tanahashi T."/>
            <person name="Sakakibara K."/>
            <person name="Fujita T."/>
            <person name="Oishi K."/>
            <person name="Shin-I T."/>
            <person name="Kuroki Y."/>
            <person name="Toyoda A."/>
            <person name="Suzuki Y."/>
            <person name="Hashimoto A."/>
            <person name="Yamaguchi K."/>
            <person name="Sugano A."/>
            <person name="Kohara Y."/>
            <person name="Fujiyama A."/>
            <person name="Anterola A."/>
            <person name="Aoki S."/>
            <person name="Ashton N."/>
            <person name="Barbazuk W.B."/>
            <person name="Barker E."/>
            <person name="Bennetzen J."/>
            <person name="Bezanilla M."/>
            <person name="Blankenship R."/>
            <person name="Cho S.H."/>
            <person name="Dutcher S."/>
            <person name="Estelle M."/>
            <person name="Fawcett J.A."/>
            <person name="Gundlach H."/>
            <person name="Hanada K."/>
            <person name="Heyl A."/>
            <person name="Hicks K.A."/>
            <person name="Hugh J."/>
            <person name="Lohr M."/>
            <person name="Mayer K."/>
            <person name="Melkozernov A."/>
            <person name="Murata T."/>
            <person name="Nelson D."/>
            <person name="Pils B."/>
            <person name="Prigge M."/>
            <person name="Reiss B."/>
            <person name="Renner T."/>
            <person name="Rombauts S."/>
            <person name="Rushton P."/>
            <person name="Sanderfoot A."/>
            <person name="Schween G."/>
            <person name="Shiu S.-H."/>
            <person name="Stueber K."/>
            <person name="Theodoulou F.L."/>
            <person name="Tu H."/>
            <person name="Van de Peer Y."/>
            <person name="Verrier P.J."/>
            <person name="Waters E."/>
            <person name="Wood A."/>
            <person name="Yang L."/>
            <person name="Cove D."/>
            <person name="Cuming A."/>
            <person name="Hasebe M."/>
            <person name="Lucas S."/>
            <person name="Mishler D.B."/>
            <person name="Reski R."/>
            <person name="Grigoriev I."/>
            <person name="Quatrano R.S."/>
            <person name="Boore J.L."/>
        </authorList>
    </citation>
    <scope>NUCLEOTIDE SEQUENCE [LARGE SCALE GENOMIC DNA]</scope>
    <source>
        <strain evidence="3 4">cv. Gransden 2004</strain>
    </source>
</reference>
<feature type="domain" description="DUF547" evidence="2">
    <location>
        <begin position="117"/>
        <end position="138"/>
    </location>
</feature>
<evidence type="ECO:0000313" key="3">
    <source>
        <dbReference type="EnsemblPlants" id="Pp3c1_4150V3.3"/>
    </source>
</evidence>
<name>A0A7I4FCF3_PHYPA</name>
<accession>A0A7I4FCF3</accession>
<feature type="compositionally biased region" description="Low complexity" evidence="1">
    <location>
        <begin position="20"/>
        <end position="43"/>
    </location>
</feature>
<dbReference type="Proteomes" id="UP000006727">
    <property type="component" value="Chromosome 1"/>
</dbReference>
<evidence type="ECO:0000256" key="1">
    <source>
        <dbReference type="SAM" id="MobiDB-lite"/>
    </source>
</evidence>
<proteinExistence type="predicted"/>